<evidence type="ECO:0000256" key="3">
    <source>
        <dbReference type="ARBA" id="ARBA00022989"/>
    </source>
</evidence>
<evidence type="ECO:0000256" key="2">
    <source>
        <dbReference type="ARBA" id="ARBA00022692"/>
    </source>
</evidence>
<keyword evidence="4 5" id="KW-0472">Membrane</keyword>
<evidence type="ECO:0008006" key="8">
    <source>
        <dbReference type="Google" id="ProtNLM"/>
    </source>
</evidence>
<dbReference type="PANTHER" id="PTHR23502:SF4">
    <property type="entry name" value="MAJOR FACILITATOR SUPERFAMILY (MFS) PROFILE DOMAIN-CONTAINING PROTEIN-RELATED"/>
    <property type="match status" value="1"/>
</dbReference>
<gene>
    <name evidence="6" type="ORF">T310_3464</name>
</gene>
<comment type="subcellular location">
    <subcellularLocation>
        <location evidence="1">Membrane</location>
        <topology evidence="1">Multi-pass membrane protein</topology>
    </subcellularLocation>
</comment>
<evidence type="ECO:0000256" key="1">
    <source>
        <dbReference type="ARBA" id="ARBA00004141"/>
    </source>
</evidence>
<evidence type="ECO:0000313" key="7">
    <source>
        <dbReference type="Proteomes" id="UP000053958"/>
    </source>
</evidence>
<dbReference type="OrthoDB" id="4227235at2759"/>
<dbReference type="InterPro" id="IPR036259">
    <property type="entry name" value="MFS_trans_sf"/>
</dbReference>
<protein>
    <recommendedName>
        <fullName evidence="8">Major facilitator superfamily (MFS) profile domain-containing protein</fullName>
    </recommendedName>
</protein>
<name>A0A0F4YW23_RASE3</name>
<evidence type="ECO:0000256" key="4">
    <source>
        <dbReference type="ARBA" id="ARBA00023136"/>
    </source>
</evidence>
<keyword evidence="3 5" id="KW-1133">Transmembrane helix</keyword>
<comment type="caution">
    <text evidence="6">The sequence shown here is derived from an EMBL/GenBank/DDBJ whole genome shotgun (WGS) entry which is preliminary data.</text>
</comment>
<feature type="transmembrane region" description="Helical" evidence="5">
    <location>
        <begin position="457"/>
        <end position="474"/>
    </location>
</feature>
<feature type="transmembrane region" description="Helical" evidence="5">
    <location>
        <begin position="182"/>
        <end position="204"/>
    </location>
</feature>
<dbReference type="Proteomes" id="UP000053958">
    <property type="component" value="Unassembled WGS sequence"/>
</dbReference>
<organism evidence="6 7">
    <name type="scientific">Rasamsonia emersonii (strain ATCC 16479 / CBS 393.64 / IMI 116815)</name>
    <dbReference type="NCBI Taxonomy" id="1408163"/>
    <lineage>
        <taxon>Eukaryota</taxon>
        <taxon>Fungi</taxon>
        <taxon>Dikarya</taxon>
        <taxon>Ascomycota</taxon>
        <taxon>Pezizomycotina</taxon>
        <taxon>Eurotiomycetes</taxon>
        <taxon>Eurotiomycetidae</taxon>
        <taxon>Eurotiales</taxon>
        <taxon>Trichocomaceae</taxon>
        <taxon>Rasamsonia</taxon>
    </lineage>
</organism>
<proteinExistence type="predicted"/>
<dbReference type="RefSeq" id="XP_013329114.1">
    <property type="nucleotide sequence ID" value="XM_013473660.1"/>
</dbReference>
<feature type="transmembrane region" description="Helical" evidence="5">
    <location>
        <begin position="425"/>
        <end position="445"/>
    </location>
</feature>
<dbReference type="STRING" id="1408163.A0A0F4YW23"/>
<dbReference type="EMBL" id="LASV01000140">
    <property type="protein sequence ID" value="KKA22502.1"/>
    <property type="molecule type" value="Genomic_DNA"/>
</dbReference>
<dbReference type="SUPFAM" id="SSF103473">
    <property type="entry name" value="MFS general substrate transporter"/>
    <property type="match status" value="1"/>
</dbReference>
<sequence length="606" mass="66601">MGFGVKESKSTIGRHVPGTATLFDIHGAAVQQSSAFKHASGKNSDIILVPQPSNSPNDPLNWPQWKKHLTFFSICLSVCMAGALGPLLAPEEADIAEEFHISISKAALPAGYPLLTAGVGAFLAQAWAPILGKRSAYIISTVILFATTILVCLGVEFQLAAGGSHGAGFWKWGVHERGKMIVAYNIVTLGAANICPILGGYISHVYGWRMQFRILIAFTGLALLLIIFACPEHAYVRPSTYETDMAAGSETESLRNKADVDLSGDATALVSTPEKRRSYWEELKPFNGFILRQNPVILLARPFACFLYPAVFWGFTVGGLWSAWTIGLSVVVAQIFGAPPNLFDDTQLGLLFIFPFVFLMIGCVVGFVLSDWWPKFCARRNNGVFEPEFRLILLLPVLLVGIPGLFGFGYYAARANDHWVPVSCLQGLIAFASVLAASVSFNYVLDCHRSRSVEVSVAIIMLRNFFWFGSSYFLPDWLEVARTSTIFSIIGGIQLGVTLCSVVIYVYGKQLRCTIVNRLVILQRMNIVIAYSTVLYTLIQPGYLHTEYNSSSHVGHWGKRMKSLILAPTLISLPHFLPMTVIVDMSVSNTVFPKRNACSVDHTDLH</sequence>
<feature type="transmembrane region" description="Helical" evidence="5">
    <location>
        <begin position="527"/>
        <end position="544"/>
    </location>
</feature>
<feature type="transmembrane region" description="Helical" evidence="5">
    <location>
        <begin position="69"/>
        <end position="89"/>
    </location>
</feature>
<feature type="transmembrane region" description="Helical" evidence="5">
    <location>
        <begin position="486"/>
        <end position="507"/>
    </location>
</feature>
<dbReference type="PANTHER" id="PTHR23502">
    <property type="entry name" value="MAJOR FACILITATOR SUPERFAMILY"/>
    <property type="match status" value="1"/>
</dbReference>
<feature type="transmembrane region" description="Helical" evidence="5">
    <location>
        <begin position="210"/>
        <end position="230"/>
    </location>
</feature>
<accession>A0A0F4YW23</accession>
<dbReference type="AlphaFoldDB" id="A0A0F4YW23"/>
<feature type="transmembrane region" description="Helical" evidence="5">
    <location>
        <begin position="391"/>
        <end position="413"/>
    </location>
</feature>
<evidence type="ECO:0000256" key="5">
    <source>
        <dbReference type="SAM" id="Phobius"/>
    </source>
</evidence>
<keyword evidence="2 5" id="KW-0812">Transmembrane</keyword>
<dbReference type="Gene3D" id="1.20.1250.20">
    <property type="entry name" value="MFS general substrate transporter like domains"/>
    <property type="match status" value="1"/>
</dbReference>
<keyword evidence="7" id="KW-1185">Reference proteome</keyword>
<feature type="transmembrane region" description="Helical" evidence="5">
    <location>
        <begin position="110"/>
        <end position="130"/>
    </location>
</feature>
<reference evidence="6 7" key="1">
    <citation type="submission" date="2015-04" db="EMBL/GenBank/DDBJ databases">
        <authorList>
            <person name="Heijne W.H."/>
            <person name="Fedorova N.D."/>
            <person name="Nierman W.C."/>
            <person name="Vollebregt A.W."/>
            <person name="Zhao Z."/>
            <person name="Wu L."/>
            <person name="Kumar M."/>
            <person name="Stam H."/>
            <person name="van den Berg M.A."/>
            <person name="Pel H.J."/>
        </authorList>
    </citation>
    <scope>NUCLEOTIDE SEQUENCE [LARGE SCALE GENOMIC DNA]</scope>
    <source>
        <strain evidence="6 7">CBS 393.64</strain>
    </source>
</reference>
<dbReference type="InterPro" id="IPR011701">
    <property type="entry name" value="MFS"/>
</dbReference>
<dbReference type="GO" id="GO:0022857">
    <property type="term" value="F:transmembrane transporter activity"/>
    <property type="evidence" value="ECO:0007669"/>
    <property type="project" value="InterPro"/>
</dbReference>
<dbReference type="GeneID" id="25315813"/>
<feature type="transmembrane region" description="Helical" evidence="5">
    <location>
        <begin position="136"/>
        <end position="161"/>
    </location>
</feature>
<feature type="transmembrane region" description="Helical" evidence="5">
    <location>
        <begin position="348"/>
        <end position="370"/>
    </location>
</feature>
<evidence type="ECO:0000313" key="6">
    <source>
        <dbReference type="EMBL" id="KKA22502.1"/>
    </source>
</evidence>
<dbReference type="GO" id="GO:0005886">
    <property type="term" value="C:plasma membrane"/>
    <property type="evidence" value="ECO:0007669"/>
    <property type="project" value="TreeGrafter"/>
</dbReference>
<feature type="transmembrane region" description="Helical" evidence="5">
    <location>
        <begin position="564"/>
        <end position="587"/>
    </location>
</feature>
<feature type="transmembrane region" description="Helical" evidence="5">
    <location>
        <begin position="310"/>
        <end position="336"/>
    </location>
</feature>
<dbReference type="Pfam" id="PF07690">
    <property type="entry name" value="MFS_1"/>
    <property type="match status" value="1"/>
</dbReference>